<comment type="similarity">
    <text evidence="2">Belongs to the LOG family.</text>
</comment>
<dbReference type="NCBIfam" id="TIGR00730">
    <property type="entry name" value="Rossman fold protein, TIGR00730 family"/>
    <property type="match status" value="1"/>
</dbReference>
<comment type="catalytic activity">
    <reaction evidence="1">
        <text>AMP + H2O = D-ribose 5-phosphate + adenine</text>
        <dbReference type="Rhea" id="RHEA:20129"/>
        <dbReference type="ChEBI" id="CHEBI:15377"/>
        <dbReference type="ChEBI" id="CHEBI:16708"/>
        <dbReference type="ChEBI" id="CHEBI:78346"/>
        <dbReference type="ChEBI" id="CHEBI:456215"/>
        <dbReference type="EC" id="3.2.2.4"/>
    </reaction>
</comment>
<dbReference type="GO" id="GO:0008714">
    <property type="term" value="F:AMP nucleosidase activity"/>
    <property type="evidence" value="ECO:0007669"/>
    <property type="project" value="UniProtKB-EC"/>
</dbReference>
<proteinExistence type="inferred from homology"/>
<name>A0A917BYA3_9PROT</name>
<gene>
    <name evidence="3" type="ORF">GCM10011332_14280</name>
</gene>
<evidence type="ECO:0000313" key="3">
    <source>
        <dbReference type="EMBL" id="GGF61637.1"/>
    </source>
</evidence>
<keyword evidence="2" id="KW-0203">Cytokinin biosynthesis</keyword>
<reference evidence="3" key="2">
    <citation type="submission" date="2020-09" db="EMBL/GenBank/DDBJ databases">
        <authorList>
            <person name="Sun Q."/>
            <person name="Zhou Y."/>
        </authorList>
    </citation>
    <scope>NUCLEOTIDE SEQUENCE</scope>
    <source>
        <strain evidence="3">CGMCC 1.15254</strain>
    </source>
</reference>
<dbReference type="EC" id="3.2.2.n1" evidence="2"/>
<sequence>MVESPYPPVQAYLNKHFIEGREGRPLRILSEYIEPDARFESQNVEDTIIFFGSARLLPRDIAEKKLEEAKKLSSDLVRAEMDVKMSRYYEDARELARRLTLWSKNLEGSKKRFVICTGGGPGIMEAGNRGASEAKGLNLGFNITLPFEQSQNPYITRQLSFEFRYFFMRKFWFMYLAKAMVAFPGGYGTLDELFEALTLIQTGKVSKKLPIVLYGKEFWNDVVNLEALVKYGTISPEDLKLFTVTDDIDEAYHYLTNYLENHAIEEMARSESKAP</sequence>
<dbReference type="PANTHER" id="PTHR43393:SF3">
    <property type="entry name" value="LYSINE DECARBOXYLASE-LIKE PROTEIN"/>
    <property type="match status" value="1"/>
</dbReference>
<keyword evidence="4" id="KW-1185">Reference proteome</keyword>
<dbReference type="Pfam" id="PF03641">
    <property type="entry name" value="Lysine_decarbox"/>
    <property type="match status" value="1"/>
</dbReference>
<keyword evidence="2" id="KW-0378">Hydrolase</keyword>
<dbReference type="RefSeq" id="WP_188663260.1">
    <property type="nucleotide sequence ID" value="NZ_BMHV01000008.1"/>
</dbReference>
<accession>A0A917BYA3</accession>
<dbReference type="AlphaFoldDB" id="A0A917BYA3"/>
<comment type="caution">
    <text evidence="3">The sequence shown here is derived from an EMBL/GenBank/DDBJ whole genome shotgun (WGS) entry which is preliminary data.</text>
</comment>
<evidence type="ECO:0000256" key="2">
    <source>
        <dbReference type="RuleBase" id="RU363015"/>
    </source>
</evidence>
<evidence type="ECO:0000256" key="1">
    <source>
        <dbReference type="ARBA" id="ARBA00000274"/>
    </source>
</evidence>
<dbReference type="GO" id="GO:0005829">
    <property type="term" value="C:cytosol"/>
    <property type="evidence" value="ECO:0007669"/>
    <property type="project" value="TreeGrafter"/>
</dbReference>
<dbReference type="InterPro" id="IPR031100">
    <property type="entry name" value="LOG_fam"/>
</dbReference>
<dbReference type="GO" id="GO:0009691">
    <property type="term" value="P:cytokinin biosynthetic process"/>
    <property type="evidence" value="ECO:0007669"/>
    <property type="project" value="UniProtKB-UniRule"/>
</dbReference>
<dbReference type="InterPro" id="IPR005269">
    <property type="entry name" value="LOG"/>
</dbReference>
<dbReference type="EMBL" id="BMHV01000008">
    <property type="protein sequence ID" value="GGF61637.1"/>
    <property type="molecule type" value="Genomic_DNA"/>
</dbReference>
<dbReference type="SUPFAM" id="SSF102405">
    <property type="entry name" value="MCP/YpsA-like"/>
    <property type="match status" value="1"/>
</dbReference>
<evidence type="ECO:0000313" key="4">
    <source>
        <dbReference type="Proteomes" id="UP000632498"/>
    </source>
</evidence>
<dbReference type="Proteomes" id="UP000632498">
    <property type="component" value="Unassembled WGS sequence"/>
</dbReference>
<organism evidence="3 4">
    <name type="scientific">Terasakiella brassicae</name>
    <dbReference type="NCBI Taxonomy" id="1634917"/>
    <lineage>
        <taxon>Bacteria</taxon>
        <taxon>Pseudomonadati</taxon>
        <taxon>Pseudomonadota</taxon>
        <taxon>Alphaproteobacteria</taxon>
        <taxon>Rhodospirillales</taxon>
        <taxon>Terasakiellaceae</taxon>
        <taxon>Terasakiella</taxon>
    </lineage>
</organism>
<dbReference type="Gene3D" id="3.40.50.450">
    <property type="match status" value="1"/>
</dbReference>
<dbReference type="InterPro" id="IPR052341">
    <property type="entry name" value="LOG_family_nucleotidases"/>
</dbReference>
<dbReference type="PANTHER" id="PTHR43393">
    <property type="entry name" value="CYTOKININ RIBOSIDE 5'-MONOPHOSPHATE PHOSPHORIBOHYDROLASE"/>
    <property type="match status" value="1"/>
</dbReference>
<reference evidence="3" key="1">
    <citation type="journal article" date="2014" name="Int. J. Syst. Evol. Microbiol.">
        <title>Complete genome sequence of Corynebacterium casei LMG S-19264T (=DSM 44701T), isolated from a smear-ripened cheese.</title>
        <authorList>
            <consortium name="US DOE Joint Genome Institute (JGI-PGF)"/>
            <person name="Walter F."/>
            <person name="Albersmeier A."/>
            <person name="Kalinowski J."/>
            <person name="Ruckert C."/>
        </authorList>
    </citation>
    <scope>NUCLEOTIDE SEQUENCE</scope>
    <source>
        <strain evidence="3">CGMCC 1.15254</strain>
    </source>
</reference>
<protein>
    <recommendedName>
        <fullName evidence="2">Cytokinin riboside 5'-monophosphate phosphoribohydrolase</fullName>
        <ecNumber evidence="2">3.2.2.n1</ecNumber>
    </recommendedName>
</protein>